<sequence>MEQTSSKQNNNPIFSDKLFKKNIDCAPSSKSPNSSSLDQAHSSNSTSSNSPLADTQDQLTNSTFMVGSSRGSSVSENSESNSGLSSWQTTTTNTAASSIDVYAFRQNTDLSSNSKLQQSQRYKPNLLNKNRNLQVKEHFFQKNIELSKDLPTPEDSEKEACSTAPPAQNNLVAGSTASASITNLSQHKHAQIFSKEKKILETNSLQNNTTSNKIPLNPKLDKSAVQKLELNSALNGISNYCNNHLQSSTHLNSGKKFVYSSNIVDSNSTNISDNLLKSSKLPDSKSYYISSTHKNAQLERQLVQQQDFIDNTQVQLASINNHINYLTGANSAYVASTAASLLLDSHPSHKDILDLPNSLYTWTRIVDRPFESSIARSIFLSKSHHANNQKKFFANLERENDKSLYNSQKTKKPDLSDSKVNDDSWWDSLMPPTFDSNSEPLENKKHSKFKDSLENMPWFKPISRIDKQLYHTNKRKVIISNESALKLSDKNSSQHYSNNNQKHYKTNNNMLLPSSNTKAIIDQVKSYIKDISKSYGTQSDKFVSINHSTNLNVSQQNQEKKKVLSTIEITFDNRLYPNYLEILNSSKAELRLASRTAVTAARVKIAPPPRLVTNSVATLETWKGRRVPGLLKLNMYTGSTNLPASLQSTNSILRNENIANSKNIDKLADNPHIDQTSIKFRKSKQLASKGIPLCFFYFNERDYVTMQKSILEYYQRIPSTQSGLAPKFISKNSSLTYSYNNNRSNSLKKKLYFDTAMSPLKLIAIPQIYLEQFEYALTRQYNANATMSRKNKANNIYNPSISDLPNTTKDNSNSQEHITTQPFTDFNPVDYIKGSRFNNNKNQPELLVRSKTDLFEGSLAYKKNNLAFSNSIVDTRHLLKKQNGLFRSKNAISSELLNRKNWKQTSKPTLEITNISVEQTKSPSKSIN</sequence>
<dbReference type="Proteomes" id="UP000245383">
    <property type="component" value="Unassembled WGS sequence"/>
</dbReference>
<feature type="region of interest" description="Disordered" evidence="1">
    <location>
        <begin position="146"/>
        <end position="169"/>
    </location>
</feature>
<evidence type="ECO:0000313" key="3">
    <source>
        <dbReference type="Proteomes" id="UP000245383"/>
    </source>
</evidence>
<evidence type="ECO:0000313" key="2">
    <source>
        <dbReference type="EMBL" id="PVU91617.1"/>
    </source>
</evidence>
<feature type="region of interest" description="Disordered" evidence="1">
    <location>
        <begin position="796"/>
        <end position="820"/>
    </location>
</feature>
<feature type="compositionally biased region" description="Low complexity" evidence="1">
    <location>
        <begin position="66"/>
        <end position="86"/>
    </location>
</feature>
<keyword evidence="3" id="KW-1185">Reference proteome</keyword>
<evidence type="ECO:0000256" key="1">
    <source>
        <dbReference type="SAM" id="MobiDB-lite"/>
    </source>
</evidence>
<comment type="caution">
    <text evidence="2">The sequence shown here is derived from an EMBL/GenBank/DDBJ whole genome shotgun (WGS) entry which is preliminary data.</text>
</comment>
<proteinExistence type="predicted"/>
<feature type="compositionally biased region" description="Polar residues" evidence="1">
    <location>
        <begin position="1"/>
        <end position="13"/>
    </location>
</feature>
<feature type="compositionally biased region" description="Low complexity" evidence="1">
    <location>
        <begin position="27"/>
        <end position="50"/>
    </location>
</feature>
<dbReference type="AlphaFoldDB" id="A0A2T9YH06"/>
<feature type="region of interest" description="Disordered" evidence="1">
    <location>
        <begin position="110"/>
        <end position="130"/>
    </location>
</feature>
<dbReference type="OrthoDB" id="5574788at2759"/>
<protein>
    <submittedName>
        <fullName evidence="2">Uncharacterized protein</fullName>
    </submittedName>
</protein>
<dbReference type="EMBL" id="MBFR01000192">
    <property type="protein sequence ID" value="PVU91617.1"/>
    <property type="molecule type" value="Genomic_DNA"/>
</dbReference>
<gene>
    <name evidence="2" type="ORF">BB561_004309</name>
</gene>
<name>A0A2T9YH06_9FUNG</name>
<accession>A0A2T9YH06</accession>
<feature type="region of interest" description="Disordered" evidence="1">
    <location>
        <begin position="1"/>
        <end position="89"/>
    </location>
</feature>
<feature type="compositionally biased region" description="Polar residues" evidence="1">
    <location>
        <begin position="51"/>
        <end position="65"/>
    </location>
</feature>
<reference evidence="2 3" key="1">
    <citation type="journal article" date="2018" name="MBio">
        <title>Comparative Genomics Reveals the Core Gene Toolbox for the Fungus-Insect Symbiosis.</title>
        <authorList>
            <person name="Wang Y."/>
            <person name="Stata M."/>
            <person name="Wang W."/>
            <person name="Stajich J.E."/>
            <person name="White M.M."/>
            <person name="Moncalvo J.M."/>
        </authorList>
    </citation>
    <scope>NUCLEOTIDE SEQUENCE [LARGE SCALE GENOMIC DNA]</scope>
    <source>
        <strain evidence="2 3">SWE-8-4</strain>
    </source>
</reference>
<organism evidence="2 3">
    <name type="scientific">Smittium simulii</name>
    <dbReference type="NCBI Taxonomy" id="133385"/>
    <lineage>
        <taxon>Eukaryota</taxon>
        <taxon>Fungi</taxon>
        <taxon>Fungi incertae sedis</taxon>
        <taxon>Zoopagomycota</taxon>
        <taxon>Kickxellomycotina</taxon>
        <taxon>Harpellomycetes</taxon>
        <taxon>Harpellales</taxon>
        <taxon>Legeriomycetaceae</taxon>
        <taxon>Smittium</taxon>
    </lineage>
</organism>